<feature type="domain" description="HTH cro/C1-type" evidence="1">
    <location>
        <begin position="320"/>
        <end position="374"/>
    </location>
</feature>
<dbReference type="PROSITE" id="PS50943">
    <property type="entry name" value="HTH_CROC1"/>
    <property type="match status" value="1"/>
</dbReference>
<dbReference type="InterPro" id="IPR001387">
    <property type="entry name" value="Cro/C1-type_HTH"/>
</dbReference>
<evidence type="ECO:0000259" key="1">
    <source>
        <dbReference type="PROSITE" id="PS50943"/>
    </source>
</evidence>
<dbReference type="PATRIC" id="fig|1121326.3.peg.5874"/>
<organism evidence="2 3">
    <name type="scientific">Clostridium magnum DSM 2767</name>
    <dbReference type="NCBI Taxonomy" id="1121326"/>
    <lineage>
        <taxon>Bacteria</taxon>
        <taxon>Bacillati</taxon>
        <taxon>Bacillota</taxon>
        <taxon>Clostridia</taxon>
        <taxon>Eubacteriales</taxon>
        <taxon>Clostridiaceae</taxon>
        <taxon>Clostridium</taxon>
    </lineage>
</organism>
<sequence>MPEMSIGEIREHTKRYTKELIPNTIPNNIKIWREQLHKIPVKQLADELLIDRNFLTAVEAQDKNFSGKTTIRYIKHFSDKNKRKSHMNFYAMYDVQKKCICDTTDEKFYIADCVFTMSLQDARELYEKQKTRKKEDPSIDDLIEYISGRNPVIEKHLAQKSDELEAKFKEEDKDITDPEKLSVEFNEYRVVKSKVEDGNMVLSLEAIFKKEFEIKDHEFDINFARDEDKELTKMMIHMGYGEEIAALEYDVDDDFISVVNGKVILSKEYKIPNGRDISDFYLTDTLDINQKEGEVEVKKSADGTPKKVKFKAVRPSINNFKRYRTLNNKTIEEMATSIGLSYNGYLNLEVGAQKISTKIMWGTCKSLRIPLETILNIDEYYERYCRHTKIRKRSSHEEE</sequence>
<comment type="caution">
    <text evidence="2">The sequence shown here is derived from an EMBL/GenBank/DDBJ whole genome shotgun (WGS) entry which is preliminary data.</text>
</comment>
<keyword evidence="3" id="KW-1185">Reference proteome</keyword>
<dbReference type="SMART" id="SM00530">
    <property type="entry name" value="HTH_XRE"/>
    <property type="match status" value="2"/>
</dbReference>
<dbReference type="SUPFAM" id="SSF47413">
    <property type="entry name" value="lambda repressor-like DNA-binding domains"/>
    <property type="match status" value="1"/>
</dbReference>
<dbReference type="GO" id="GO:0003677">
    <property type="term" value="F:DNA binding"/>
    <property type="evidence" value="ECO:0007669"/>
    <property type="project" value="InterPro"/>
</dbReference>
<reference evidence="2 3" key="1">
    <citation type="submission" date="2016-04" db="EMBL/GenBank/DDBJ databases">
        <title>Genome sequence of Clostridium magnum DSM 2767.</title>
        <authorList>
            <person name="Poehlein A."/>
            <person name="Uhlig R."/>
            <person name="Fischer R."/>
            <person name="Bahl H."/>
            <person name="Daniel R."/>
        </authorList>
    </citation>
    <scope>NUCLEOTIDE SEQUENCE [LARGE SCALE GENOMIC DNA]</scope>
    <source>
        <strain evidence="2 3">DSM 2767</strain>
    </source>
</reference>
<evidence type="ECO:0000313" key="2">
    <source>
        <dbReference type="EMBL" id="KZL88909.1"/>
    </source>
</evidence>
<dbReference type="OrthoDB" id="10004280at2"/>
<dbReference type="RefSeq" id="WP_066630443.1">
    <property type="nucleotide sequence ID" value="NZ_FQXL01000030.1"/>
</dbReference>
<evidence type="ECO:0000313" key="3">
    <source>
        <dbReference type="Proteomes" id="UP000076603"/>
    </source>
</evidence>
<dbReference type="AlphaFoldDB" id="A0A162QSJ6"/>
<dbReference type="EMBL" id="LWAE01000013">
    <property type="protein sequence ID" value="KZL88909.1"/>
    <property type="molecule type" value="Genomic_DNA"/>
</dbReference>
<protein>
    <recommendedName>
        <fullName evidence="1">HTH cro/C1-type domain-containing protein</fullName>
    </recommendedName>
</protein>
<accession>A0A162QSJ6</accession>
<dbReference type="InterPro" id="IPR010982">
    <property type="entry name" value="Lambda_DNA-bd_dom_sf"/>
</dbReference>
<proteinExistence type="predicted"/>
<name>A0A162QSJ6_9CLOT</name>
<gene>
    <name evidence="2" type="ORF">CLMAG_58130</name>
</gene>
<dbReference type="Proteomes" id="UP000076603">
    <property type="component" value="Unassembled WGS sequence"/>
</dbReference>